<evidence type="ECO:0000256" key="6">
    <source>
        <dbReference type="PROSITE-ProRule" id="PRU00042"/>
    </source>
</evidence>
<evidence type="ECO:0000256" key="1">
    <source>
        <dbReference type="ARBA" id="ARBA00004123"/>
    </source>
</evidence>
<dbReference type="EMBL" id="CAJFCW020000001">
    <property type="protein sequence ID" value="CAG9078828.1"/>
    <property type="molecule type" value="Genomic_DNA"/>
</dbReference>
<accession>A0A811JR21</accession>
<dbReference type="GO" id="GO:0000978">
    <property type="term" value="F:RNA polymerase II cis-regulatory region sequence-specific DNA binding"/>
    <property type="evidence" value="ECO:0007669"/>
    <property type="project" value="TreeGrafter"/>
</dbReference>
<dbReference type="Gene3D" id="3.30.160.60">
    <property type="entry name" value="Classic Zinc Finger"/>
    <property type="match status" value="3"/>
</dbReference>
<evidence type="ECO:0000256" key="5">
    <source>
        <dbReference type="ARBA" id="ARBA00022833"/>
    </source>
</evidence>
<organism evidence="8 9">
    <name type="scientific">Bursaphelenchus okinawaensis</name>
    <dbReference type="NCBI Taxonomy" id="465554"/>
    <lineage>
        <taxon>Eukaryota</taxon>
        <taxon>Metazoa</taxon>
        <taxon>Ecdysozoa</taxon>
        <taxon>Nematoda</taxon>
        <taxon>Chromadorea</taxon>
        <taxon>Rhabditida</taxon>
        <taxon>Tylenchina</taxon>
        <taxon>Tylenchomorpha</taxon>
        <taxon>Aphelenchoidea</taxon>
        <taxon>Aphelenchoididae</taxon>
        <taxon>Bursaphelenchus</taxon>
    </lineage>
</organism>
<keyword evidence="5" id="KW-0862">Zinc</keyword>
<dbReference type="SMART" id="SM00355">
    <property type="entry name" value="ZnF_C2H2"/>
    <property type="match status" value="5"/>
</dbReference>
<protein>
    <recommendedName>
        <fullName evidence="7">C2H2-type domain-containing protein</fullName>
    </recommendedName>
</protein>
<comment type="caution">
    <text evidence="8">The sequence shown here is derived from an EMBL/GenBank/DDBJ whole genome shotgun (WGS) entry which is preliminary data.</text>
</comment>
<dbReference type="InterPro" id="IPR036236">
    <property type="entry name" value="Znf_C2H2_sf"/>
</dbReference>
<evidence type="ECO:0000256" key="4">
    <source>
        <dbReference type="ARBA" id="ARBA00022771"/>
    </source>
</evidence>
<evidence type="ECO:0000313" key="8">
    <source>
        <dbReference type="EMBL" id="CAD5205714.1"/>
    </source>
</evidence>
<proteinExistence type="predicted"/>
<dbReference type="PANTHER" id="PTHR45891:SF3">
    <property type="entry name" value="ZINC FINGER PROTEIN 2"/>
    <property type="match status" value="1"/>
</dbReference>
<keyword evidence="9" id="KW-1185">Reference proteome</keyword>
<evidence type="ECO:0000259" key="7">
    <source>
        <dbReference type="PROSITE" id="PS50157"/>
    </source>
</evidence>
<feature type="domain" description="C2H2-type" evidence="7">
    <location>
        <begin position="193"/>
        <end position="222"/>
    </location>
</feature>
<dbReference type="Proteomes" id="UP000783686">
    <property type="component" value="Unassembled WGS sequence"/>
</dbReference>
<dbReference type="FunFam" id="3.30.160.60:FF:000446">
    <property type="entry name" value="Zinc finger protein"/>
    <property type="match status" value="1"/>
</dbReference>
<name>A0A811JR21_9BILA</name>
<gene>
    <name evidence="8" type="ORF">BOKJ2_LOCUS398</name>
</gene>
<keyword evidence="4 6" id="KW-0863">Zinc-finger</keyword>
<dbReference type="InterPro" id="IPR051968">
    <property type="entry name" value="ZnFinger_Homeobox_TR"/>
</dbReference>
<dbReference type="EMBL" id="CAJFDH010000001">
    <property type="protein sequence ID" value="CAD5205714.1"/>
    <property type="molecule type" value="Genomic_DNA"/>
</dbReference>
<keyword evidence="3" id="KW-0677">Repeat</keyword>
<dbReference type="AlphaFoldDB" id="A0A811JR21"/>
<dbReference type="GO" id="GO:0000122">
    <property type="term" value="P:negative regulation of transcription by RNA polymerase II"/>
    <property type="evidence" value="ECO:0007669"/>
    <property type="project" value="UniProtKB-ARBA"/>
</dbReference>
<evidence type="ECO:0000256" key="3">
    <source>
        <dbReference type="ARBA" id="ARBA00022737"/>
    </source>
</evidence>
<comment type="subcellular location">
    <subcellularLocation>
        <location evidence="1">Nucleus</location>
    </subcellularLocation>
</comment>
<dbReference type="Proteomes" id="UP000614601">
    <property type="component" value="Unassembled WGS sequence"/>
</dbReference>
<dbReference type="SUPFAM" id="SSF57667">
    <property type="entry name" value="beta-beta-alpha zinc fingers"/>
    <property type="match status" value="3"/>
</dbReference>
<sequence length="272" mass="30654">MLATLEQLQSHEKAGDHSTLETRTCPLCTKKPTNSTLKTHLLEAHNITDEVADELMASIPISAAGKDIVGLYRHRCSHCPLVFKHGEQLKSHELTHSFRLNHKCTSCTRTFSSVLLLLQHQQDEHINSDLRCELCSTNFGDKNSLDSHLVSVDHLNRTKQYLEDQPNKLQLNDKVMQLLQRSSEDRDSPPKPYRCNVCRQSYSQGSTLDIHLRSVGHQNRMNRLNELLKNGEIEATKPVSEQPGGIPQKSIGELVDLDKGIGQGIVRKWIVG</sequence>
<dbReference type="GO" id="GO:0000981">
    <property type="term" value="F:DNA-binding transcription factor activity, RNA polymerase II-specific"/>
    <property type="evidence" value="ECO:0007669"/>
    <property type="project" value="TreeGrafter"/>
</dbReference>
<dbReference type="PROSITE" id="PS50157">
    <property type="entry name" value="ZINC_FINGER_C2H2_2"/>
    <property type="match status" value="3"/>
</dbReference>
<dbReference type="GO" id="GO:0005634">
    <property type="term" value="C:nucleus"/>
    <property type="evidence" value="ECO:0007669"/>
    <property type="project" value="UniProtKB-SubCell"/>
</dbReference>
<dbReference type="InterPro" id="IPR013087">
    <property type="entry name" value="Znf_C2H2_type"/>
</dbReference>
<dbReference type="OrthoDB" id="6417226at2759"/>
<feature type="domain" description="C2H2-type" evidence="7">
    <location>
        <begin position="102"/>
        <end position="130"/>
    </location>
</feature>
<evidence type="ECO:0000256" key="2">
    <source>
        <dbReference type="ARBA" id="ARBA00022723"/>
    </source>
</evidence>
<keyword evidence="2" id="KW-0479">Metal-binding</keyword>
<dbReference type="PROSITE" id="PS00028">
    <property type="entry name" value="ZINC_FINGER_C2H2_1"/>
    <property type="match status" value="4"/>
</dbReference>
<feature type="domain" description="C2H2-type" evidence="7">
    <location>
        <begin position="74"/>
        <end position="97"/>
    </location>
</feature>
<reference evidence="8" key="1">
    <citation type="submission" date="2020-09" db="EMBL/GenBank/DDBJ databases">
        <authorList>
            <person name="Kikuchi T."/>
        </authorList>
    </citation>
    <scope>NUCLEOTIDE SEQUENCE</scope>
    <source>
        <strain evidence="8">SH1</strain>
    </source>
</reference>
<dbReference type="PANTHER" id="PTHR45891">
    <property type="entry name" value="ZINC FINGER HOMEOBOX PROTEIN"/>
    <property type="match status" value="1"/>
</dbReference>
<dbReference type="GO" id="GO:0008270">
    <property type="term" value="F:zinc ion binding"/>
    <property type="evidence" value="ECO:0007669"/>
    <property type="project" value="UniProtKB-KW"/>
</dbReference>
<evidence type="ECO:0000313" key="9">
    <source>
        <dbReference type="Proteomes" id="UP000614601"/>
    </source>
</evidence>